<dbReference type="Gene3D" id="3.40.800.20">
    <property type="entry name" value="Histone deacetylase domain"/>
    <property type="match status" value="1"/>
</dbReference>
<dbReference type="InterPro" id="IPR023696">
    <property type="entry name" value="Ureohydrolase_dom_sf"/>
</dbReference>
<evidence type="ECO:0000259" key="1">
    <source>
        <dbReference type="Pfam" id="PF00850"/>
    </source>
</evidence>
<feature type="domain" description="Histone deacetylase" evidence="1">
    <location>
        <begin position="16"/>
        <end position="142"/>
    </location>
</feature>
<dbReference type="AlphaFoldDB" id="A0A1Y1HKQ9"/>
<dbReference type="OMA" id="AVHVNSH"/>
<evidence type="ECO:0000313" key="2">
    <source>
        <dbReference type="EMBL" id="GAQ78543.1"/>
    </source>
</evidence>
<dbReference type="Proteomes" id="UP000054558">
    <property type="component" value="Unassembled WGS sequence"/>
</dbReference>
<dbReference type="Pfam" id="PF00850">
    <property type="entry name" value="Hist_deacetyl"/>
    <property type="match status" value="1"/>
</dbReference>
<proteinExistence type="predicted"/>
<dbReference type="EMBL" id="DF236963">
    <property type="protein sequence ID" value="GAQ78543.1"/>
    <property type="molecule type" value="Genomic_DNA"/>
</dbReference>
<gene>
    <name evidence="2" type="ORF">KFL_000140640</name>
</gene>
<dbReference type="InterPro" id="IPR037138">
    <property type="entry name" value="His_deacetylse_dom_sf"/>
</dbReference>
<reference evidence="2 3" key="1">
    <citation type="journal article" date="2014" name="Nat. Commun.">
        <title>Klebsormidium flaccidum genome reveals primary factors for plant terrestrial adaptation.</title>
        <authorList>
            <person name="Hori K."/>
            <person name="Maruyama F."/>
            <person name="Fujisawa T."/>
            <person name="Togashi T."/>
            <person name="Yamamoto N."/>
            <person name="Seo M."/>
            <person name="Sato S."/>
            <person name="Yamada T."/>
            <person name="Mori H."/>
            <person name="Tajima N."/>
            <person name="Moriyama T."/>
            <person name="Ikeuchi M."/>
            <person name="Watanabe M."/>
            <person name="Wada H."/>
            <person name="Kobayashi K."/>
            <person name="Saito M."/>
            <person name="Masuda T."/>
            <person name="Sasaki-Sekimoto Y."/>
            <person name="Mashiguchi K."/>
            <person name="Awai K."/>
            <person name="Shimojima M."/>
            <person name="Masuda S."/>
            <person name="Iwai M."/>
            <person name="Nobusawa T."/>
            <person name="Narise T."/>
            <person name="Kondo S."/>
            <person name="Saito H."/>
            <person name="Sato R."/>
            <person name="Murakawa M."/>
            <person name="Ihara Y."/>
            <person name="Oshima-Yamada Y."/>
            <person name="Ohtaka K."/>
            <person name="Satoh M."/>
            <person name="Sonobe K."/>
            <person name="Ishii M."/>
            <person name="Ohtani R."/>
            <person name="Kanamori-Sato M."/>
            <person name="Honoki R."/>
            <person name="Miyazaki D."/>
            <person name="Mochizuki H."/>
            <person name="Umetsu J."/>
            <person name="Higashi K."/>
            <person name="Shibata D."/>
            <person name="Kamiya Y."/>
            <person name="Sato N."/>
            <person name="Nakamura Y."/>
            <person name="Tabata S."/>
            <person name="Ida S."/>
            <person name="Kurokawa K."/>
            <person name="Ohta H."/>
        </authorList>
    </citation>
    <scope>NUCLEOTIDE SEQUENCE [LARGE SCALE GENOMIC DNA]</scope>
    <source>
        <strain evidence="2 3">NIES-2285</strain>
    </source>
</reference>
<name>A0A1Y1HKQ9_KLENI</name>
<dbReference type="OrthoDB" id="437693at2759"/>
<accession>A0A1Y1HKQ9</accession>
<dbReference type="SUPFAM" id="SSF52768">
    <property type="entry name" value="Arginase/deacetylase"/>
    <property type="match status" value="1"/>
</dbReference>
<organism evidence="2 3">
    <name type="scientific">Klebsormidium nitens</name>
    <name type="common">Green alga</name>
    <name type="synonym">Ulothrix nitens</name>
    <dbReference type="NCBI Taxonomy" id="105231"/>
    <lineage>
        <taxon>Eukaryota</taxon>
        <taxon>Viridiplantae</taxon>
        <taxon>Streptophyta</taxon>
        <taxon>Klebsormidiophyceae</taxon>
        <taxon>Klebsormidiales</taxon>
        <taxon>Klebsormidiaceae</taxon>
        <taxon>Klebsormidium</taxon>
    </lineage>
</organism>
<keyword evidence="3" id="KW-1185">Reference proteome</keyword>
<dbReference type="PANTHER" id="PTHR10625">
    <property type="entry name" value="HISTONE DEACETYLASE HDAC1-RELATED"/>
    <property type="match status" value="1"/>
</dbReference>
<dbReference type="STRING" id="105231.A0A1Y1HKQ9"/>
<sequence>MNDQMSHLAISFVYRDFLDDKRVYILDMYNREIYPRDGPAKKAISRAVELRSGTGDQEYLRLLEMNLKAAFSEFEPDLVVYNAGTDVLQGDPLGRLDVTEEGVVARDEMVFQHARSRSIPIMMVTSGGYQRSNARVIADSVANLAAKGLISLKAGKVAGKL</sequence>
<dbReference type="PANTHER" id="PTHR10625:SF23">
    <property type="entry name" value="HISTONE DEACETYLASE 11"/>
    <property type="match status" value="1"/>
</dbReference>
<evidence type="ECO:0000313" key="3">
    <source>
        <dbReference type="Proteomes" id="UP000054558"/>
    </source>
</evidence>
<dbReference type="InterPro" id="IPR023801">
    <property type="entry name" value="His_deacetylse_dom"/>
</dbReference>
<protein>
    <submittedName>
        <fullName evidence="2">Predicted histone deacetylase</fullName>
    </submittedName>
</protein>